<feature type="compositionally biased region" description="Low complexity" evidence="1">
    <location>
        <begin position="252"/>
        <end position="265"/>
    </location>
</feature>
<reference evidence="2 3" key="1">
    <citation type="journal article" date="2020" name="G3 (Bethesda)">
        <title>Improved Reference Genome for Cyclotella cryptica CCMP332, a Model for Cell Wall Morphogenesis, Salinity Adaptation, and Lipid Production in Diatoms (Bacillariophyta).</title>
        <authorList>
            <person name="Roberts W.R."/>
            <person name="Downey K.M."/>
            <person name="Ruck E.C."/>
            <person name="Traller J.C."/>
            <person name="Alverson A.J."/>
        </authorList>
    </citation>
    <scope>NUCLEOTIDE SEQUENCE [LARGE SCALE GENOMIC DNA]</scope>
    <source>
        <strain evidence="2 3">CCMP332</strain>
    </source>
</reference>
<dbReference type="Proteomes" id="UP001516023">
    <property type="component" value="Unassembled WGS sequence"/>
</dbReference>
<gene>
    <name evidence="2" type="ORF">HJC23_007615</name>
</gene>
<evidence type="ECO:0000256" key="1">
    <source>
        <dbReference type="SAM" id="MobiDB-lite"/>
    </source>
</evidence>
<feature type="compositionally biased region" description="Polar residues" evidence="1">
    <location>
        <begin position="35"/>
        <end position="50"/>
    </location>
</feature>
<feature type="region of interest" description="Disordered" evidence="1">
    <location>
        <begin position="295"/>
        <end position="316"/>
    </location>
</feature>
<proteinExistence type="predicted"/>
<protein>
    <submittedName>
        <fullName evidence="2">Uncharacterized protein</fullName>
    </submittedName>
</protein>
<feature type="region of interest" description="Disordered" evidence="1">
    <location>
        <begin position="1"/>
        <end position="99"/>
    </location>
</feature>
<comment type="caution">
    <text evidence="2">The sequence shown here is derived from an EMBL/GenBank/DDBJ whole genome shotgun (WGS) entry which is preliminary data.</text>
</comment>
<organism evidence="2 3">
    <name type="scientific">Cyclotella cryptica</name>
    <dbReference type="NCBI Taxonomy" id="29204"/>
    <lineage>
        <taxon>Eukaryota</taxon>
        <taxon>Sar</taxon>
        <taxon>Stramenopiles</taxon>
        <taxon>Ochrophyta</taxon>
        <taxon>Bacillariophyta</taxon>
        <taxon>Coscinodiscophyceae</taxon>
        <taxon>Thalassiosirophycidae</taxon>
        <taxon>Stephanodiscales</taxon>
        <taxon>Stephanodiscaceae</taxon>
        <taxon>Cyclotella</taxon>
    </lineage>
</organism>
<evidence type="ECO:0000313" key="3">
    <source>
        <dbReference type="Proteomes" id="UP001516023"/>
    </source>
</evidence>
<evidence type="ECO:0000313" key="2">
    <source>
        <dbReference type="EMBL" id="KAL3802838.1"/>
    </source>
</evidence>
<keyword evidence="3" id="KW-1185">Reference proteome</keyword>
<name>A0ABD3QR56_9STRA</name>
<dbReference type="AlphaFoldDB" id="A0ABD3QR56"/>
<dbReference type="EMBL" id="JABMIG020000017">
    <property type="protein sequence ID" value="KAL3802838.1"/>
    <property type="molecule type" value="Genomic_DNA"/>
</dbReference>
<accession>A0ABD3QR56</accession>
<feature type="compositionally biased region" description="Low complexity" evidence="1">
    <location>
        <begin position="80"/>
        <end position="91"/>
    </location>
</feature>
<sequence>MGNCMAKRSSSAIHSRNPKRTKRKPAVDHEDAPTIGSSSIADQYSSTISPPCSPLRDHEIDITKEEGAVSADSPLNNGNDSESCSSDSSLDTIEQQREEGQQKLRELVIIGASSGDIDWKSIISLAEDLHKKEQRLMNSYKRSHYRARKGGALSFGGGGMNEYTPIGRRSNISRKQACFEMRSNHREHARRKKLESVGSFSVNLLLYGTDECTNYCGDGLSSKIQNYDSIDDGDSVEATNQMEIYEDEENASLSSQSVKSGSLQSKRIDQNSQSTAPSPIVEGSFLAATSMYTTSNFNENDDESSESGNSEGSCSTISFTGIELERIQSGLDDDDGLITIHEDASVHMW</sequence>
<feature type="compositionally biased region" description="Basic and acidic residues" evidence="1">
    <location>
        <begin position="55"/>
        <end position="67"/>
    </location>
</feature>
<feature type="region of interest" description="Disordered" evidence="1">
    <location>
        <begin position="247"/>
        <end position="280"/>
    </location>
</feature>